<reference evidence="16 17" key="1">
    <citation type="submission" date="2024-04" db="EMBL/GenBank/DDBJ databases">
        <title>The reference genome of an endangered Asteraceae, Deinandra increscens subsp. villosa, native to the Central Coast of California.</title>
        <authorList>
            <person name="Guilliams M."/>
            <person name="Hasenstab-Lehman K."/>
            <person name="Meyer R."/>
            <person name="Mcevoy S."/>
        </authorList>
    </citation>
    <scope>NUCLEOTIDE SEQUENCE [LARGE SCALE GENOMIC DNA]</scope>
    <source>
        <tissue evidence="16">Leaf</tissue>
    </source>
</reference>
<dbReference type="GO" id="GO:0004674">
    <property type="term" value="F:protein serine/threonine kinase activity"/>
    <property type="evidence" value="ECO:0007669"/>
    <property type="project" value="UniProtKB-KW"/>
</dbReference>
<keyword evidence="11" id="KW-0325">Glycoprotein</keyword>
<evidence type="ECO:0000256" key="1">
    <source>
        <dbReference type="ARBA" id="ARBA00004479"/>
    </source>
</evidence>
<keyword evidence="8 12" id="KW-0067">ATP-binding</keyword>
<dbReference type="EMBL" id="JBCNJP010000016">
    <property type="protein sequence ID" value="KAK9065667.1"/>
    <property type="molecule type" value="Genomic_DNA"/>
</dbReference>
<dbReference type="Gene3D" id="2.60.120.430">
    <property type="entry name" value="Galactose-binding lectin"/>
    <property type="match status" value="2"/>
</dbReference>
<evidence type="ECO:0000256" key="5">
    <source>
        <dbReference type="ARBA" id="ARBA00022729"/>
    </source>
</evidence>
<dbReference type="InterPro" id="IPR024788">
    <property type="entry name" value="Malectin-like_Carb-bd_dom"/>
</dbReference>
<evidence type="ECO:0000256" key="2">
    <source>
        <dbReference type="ARBA" id="ARBA00022527"/>
    </source>
</evidence>
<evidence type="ECO:0000256" key="11">
    <source>
        <dbReference type="ARBA" id="ARBA00023180"/>
    </source>
</evidence>
<keyword evidence="4 14" id="KW-0812">Transmembrane</keyword>
<dbReference type="FunFam" id="3.30.200.20:FF:000039">
    <property type="entry name" value="receptor-like protein kinase FERONIA"/>
    <property type="match status" value="1"/>
</dbReference>
<evidence type="ECO:0000259" key="15">
    <source>
        <dbReference type="PROSITE" id="PS50011"/>
    </source>
</evidence>
<dbReference type="PANTHER" id="PTHR27003:SF398">
    <property type="entry name" value="PROTEIN KINASE DOMAIN-CONTAINING PROTEIN"/>
    <property type="match status" value="1"/>
</dbReference>
<feature type="region of interest" description="Disordered" evidence="13">
    <location>
        <begin position="820"/>
        <end position="840"/>
    </location>
</feature>
<dbReference type="Proteomes" id="UP001408789">
    <property type="component" value="Unassembled WGS sequence"/>
</dbReference>
<feature type="binding site" evidence="12">
    <location>
        <position position="543"/>
    </location>
    <ligand>
        <name>ATP</name>
        <dbReference type="ChEBI" id="CHEBI:30616"/>
    </ligand>
</feature>
<dbReference type="Gene3D" id="3.30.200.20">
    <property type="entry name" value="Phosphorylase Kinase, domain 1"/>
    <property type="match status" value="1"/>
</dbReference>
<dbReference type="PROSITE" id="PS50011">
    <property type="entry name" value="PROTEIN_KINASE_DOM"/>
    <property type="match status" value="1"/>
</dbReference>
<evidence type="ECO:0000313" key="16">
    <source>
        <dbReference type="EMBL" id="KAK9065667.1"/>
    </source>
</evidence>
<sequence length="858" mass="95190">MLSFSSSSSLPCETNQTNNYSIRTRNSSPLSMDSILSFSLIFLLIPLFIISTYSQFVPDHYFINCGSKSSTDFTGKTFTGDDNFSGGLTADNPTPNTPPIYQTARVFTQKSWYDLQADANNSFVMVRLHFSPFRYNGIELSDSKFHVSVSGFVLLSDFNTGAITSITRDFIVPIRSVTTFRIEFTPTDSSSPAFVNAVEAFTTPPELFRHGAPTPSVSATGENGEVNNVASSYAFVPVHRINVGGAAIELDRDTLRRNWTPDDPYIFRSEAAANRSFAGTPSYNGLGSSQFDAPDDVYKTAKILTSGFSVNLTWSFAVNTNAMYLVRAHFCYFMNPGLSDANAGFNFFVNGGYAQKIQPAEMKAVQVPFYVDIVVRSSVESGFVNVSIGAVRGDNQTAFLNGVEIMELVESSGAVDDRKDGKKRKNVYIVVIGCVIGGVMLVLVLLVGLFIGSRCRRAKPMVEVKAETNVVPSYGRSSYTSINVDFSINHASPMPNLNLSLRFQFADILQATNGFDEKLVVGKGGFGTVYRGTLSDGMIVAVKRGVKGHGQGRPEFVTEIMVLSKIRHRHLVTLIGYCDEQSEMILVYEFMERGTLQDHLYENKDHPKLSWNKRLDICISATRGLHYLHTGSDAGIIHRDVKSTNILLNEKYLAKVADFGISRLDNAEDTEISFIKGSFGYLDPEYIRCMKLTQKSDVYSFGVVLLEVLCARPALDNTLPQKEANLADWAIRNIKDRKAEAIMDPYLVGTINPNSLRKFLETVERCLKETGDERPSMIDVLWDLEYALKLQQMSGDKEPYEDSTMTTSLQLPMSMIRRLPSNANYDDDDSEVNVGHSVATNYPSDSQVFSQLNLDEAR</sequence>
<evidence type="ECO:0000313" key="17">
    <source>
        <dbReference type="Proteomes" id="UP001408789"/>
    </source>
</evidence>
<keyword evidence="6 12" id="KW-0547">Nucleotide-binding</keyword>
<evidence type="ECO:0000256" key="4">
    <source>
        <dbReference type="ARBA" id="ARBA00022692"/>
    </source>
</evidence>
<dbReference type="InterPro" id="IPR008271">
    <property type="entry name" value="Ser/Thr_kinase_AS"/>
</dbReference>
<dbReference type="AlphaFoldDB" id="A0AAP0GYY1"/>
<dbReference type="FunFam" id="1.10.510.10:FF:000252">
    <property type="entry name" value="Receptor-like protein kinase FERONIA"/>
    <property type="match status" value="1"/>
</dbReference>
<feature type="domain" description="Protein kinase" evidence="15">
    <location>
        <begin position="515"/>
        <end position="787"/>
    </location>
</feature>
<dbReference type="GO" id="GO:0005886">
    <property type="term" value="C:plasma membrane"/>
    <property type="evidence" value="ECO:0007669"/>
    <property type="project" value="TreeGrafter"/>
</dbReference>
<keyword evidence="17" id="KW-1185">Reference proteome</keyword>
<feature type="transmembrane region" description="Helical" evidence="14">
    <location>
        <begin position="35"/>
        <end position="53"/>
    </location>
</feature>
<name>A0AAP0GYY1_9ASTR</name>
<evidence type="ECO:0000256" key="13">
    <source>
        <dbReference type="SAM" id="MobiDB-lite"/>
    </source>
</evidence>
<dbReference type="InterPro" id="IPR011009">
    <property type="entry name" value="Kinase-like_dom_sf"/>
</dbReference>
<dbReference type="InterPro" id="IPR000719">
    <property type="entry name" value="Prot_kinase_dom"/>
</dbReference>
<dbReference type="InterPro" id="IPR001245">
    <property type="entry name" value="Ser-Thr/Tyr_kinase_cat_dom"/>
</dbReference>
<dbReference type="PROSITE" id="PS00108">
    <property type="entry name" value="PROTEIN_KINASE_ST"/>
    <property type="match status" value="1"/>
</dbReference>
<organism evidence="16 17">
    <name type="scientific">Deinandra increscens subsp. villosa</name>
    <dbReference type="NCBI Taxonomy" id="3103831"/>
    <lineage>
        <taxon>Eukaryota</taxon>
        <taxon>Viridiplantae</taxon>
        <taxon>Streptophyta</taxon>
        <taxon>Embryophyta</taxon>
        <taxon>Tracheophyta</taxon>
        <taxon>Spermatophyta</taxon>
        <taxon>Magnoliopsida</taxon>
        <taxon>eudicotyledons</taxon>
        <taxon>Gunneridae</taxon>
        <taxon>Pentapetalae</taxon>
        <taxon>asterids</taxon>
        <taxon>campanulids</taxon>
        <taxon>Asterales</taxon>
        <taxon>Asteraceae</taxon>
        <taxon>Asteroideae</taxon>
        <taxon>Heliantheae alliance</taxon>
        <taxon>Madieae</taxon>
        <taxon>Madiinae</taxon>
        <taxon>Deinandra</taxon>
    </lineage>
</organism>
<evidence type="ECO:0000256" key="7">
    <source>
        <dbReference type="ARBA" id="ARBA00022777"/>
    </source>
</evidence>
<dbReference type="Pfam" id="PF12819">
    <property type="entry name" value="Malectin_like"/>
    <property type="match status" value="1"/>
</dbReference>
<gene>
    <name evidence="16" type="ORF">SSX86_015068</name>
</gene>
<dbReference type="CDD" id="cd14066">
    <property type="entry name" value="STKc_IRAK"/>
    <property type="match status" value="1"/>
</dbReference>
<dbReference type="GO" id="GO:0005524">
    <property type="term" value="F:ATP binding"/>
    <property type="evidence" value="ECO:0007669"/>
    <property type="project" value="UniProtKB-UniRule"/>
</dbReference>
<evidence type="ECO:0000256" key="12">
    <source>
        <dbReference type="PROSITE-ProRule" id="PRU10141"/>
    </source>
</evidence>
<evidence type="ECO:0000256" key="10">
    <source>
        <dbReference type="ARBA" id="ARBA00023136"/>
    </source>
</evidence>
<keyword evidence="2" id="KW-0723">Serine/threonine-protein kinase</keyword>
<dbReference type="SUPFAM" id="SSF56112">
    <property type="entry name" value="Protein kinase-like (PK-like)"/>
    <property type="match status" value="1"/>
</dbReference>
<protein>
    <recommendedName>
        <fullName evidence="15">Protein kinase domain-containing protein</fullName>
    </recommendedName>
</protein>
<dbReference type="Gene3D" id="1.10.510.10">
    <property type="entry name" value="Transferase(Phosphotransferase) domain 1"/>
    <property type="match status" value="1"/>
</dbReference>
<dbReference type="InterPro" id="IPR045272">
    <property type="entry name" value="ANXUR1/2-like"/>
</dbReference>
<keyword evidence="9 14" id="KW-1133">Transmembrane helix</keyword>
<dbReference type="Pfam" id="PF07714">
    <property type="entry name" value="PK_Tyr_Ser-Thr"/>
    <property type="match status" value="1"/>
</dbReference>
<evidence type="ECO:0000256" key="6">
    <source>
        <dbReference type="ARBA" id="ARBA00022741"/>
    </source>
</evidence>
<dbReference type="SMART" id="SM00220">
    <property type="entry name" value="S_TKc"/>
    <property type="match status" value="1"/>
</dbReference>
<keyword evidence="5" id="KW-0732">Signal</keyword>
<accession>A0AAP0GYY1</accession>
<feature type="transmembrane region" description="Helical" evidence="14">
    <location>
        <begin position="427"/>
        <end position="451"/>
    </location>
</feature>
<evidence type="ECO:0000256" key="14">
    <source>
        <dbReference type="SAM" id="Phobius"/>
    </source>
</evidence>
<proteinExistence type="predicted"/>
<evidence type="ECO:0000256" key="3">
    <source>
        <dbReference type="ARBA" id="ARBA00022679"/>
    </source>
</evidence>
<dbReference type="GO" id="GO:0004714">
    <property type="term" value="F:transmembrane receptor protein tyrosine kinase activity"/>
    <property type="evidence" value="ECO:0007669"/>
    <property type="project" value="InterPro"/>
</dbReference>
<evidence type="ECO:0000256" key="8">
    <source>
        <dbReference type="ARBA" id="ARBA00022840"/>
    </source>
</evidence>
<dbReference type="PANTHER" id="PTHR27003">
    <property type="entry name" value="OS07G0166700 PROTEIN"/>
    <property type="match status" value="1"/>
</dbReference>
<dbReference type="InterPro" id="IPR017441">
    <property type="entry name" value="Protein_kinase_ATP_BS"/>
</dbReference>
<keyword evidence="3" id="KW-0808">Transferase</keyword>
<comment type="subcellular location">
    <subcellularLocation>
        <location evidence="1">Membrane</location>
        <topology evidence="1">Single-pass type I membrane protein</topology>
    </subcellularLocation>
</comment>
<dbReference type="GO" id="GO:0009506">
    <property type="term" value="C:plasmodesma"/>
    <property type="evidence" value="ECO:0007669"/>
    <property type="project" value="TreeGrafter"/>
</dbReference>
<comment type="caution">
    <text evidence="16">The sequence shown here is derived from an EMBL/GenBank/DDBJ whole genome shotgun (WGS) entry which is preliminary data.</text>
</comment>
<dbReference type="PROSITE" id="PS00107">
    <property type="entry name" value="PROTEIN_KINASE_ATP"/>
    <property type="match status" value="1"/>
</dbReference>
<evidence type="ECO:0000256" key="9">
    <source>
        <dbReference type="ARBA" id="ARBA00022989"/>
    </source>
</evidence>
<keyword evidence="10 14" id="KW-0472">Membrane</keyword>
<keyword evidence="7" id="KW-0418">Kinase</keyword>